<dbReference type="HOGENOM" id="CLU_114013_0_0_7"/>
<dbReference type="Gene3D" id="3.40.50.10610">
    <property type="entry name" value="ABC-type transport auxiliary lipoprotein component"/>
    <property type="match status" value="1"/>
</dbReference>
<evidence type="ECO:0000313" key="3">
    <source>
        <dbReference type="EMBL" id="EGJ51121.1"/>
    </source>
</evidence>
<dbReference type="EMBL" id="CP003221">
    <property type="protein sequence ID" value="EGJ51121.1"/>
    <property type="molecule type" value="Genomic_DNA"/>
</dbReference>
<dbReference type="InterPro" id="IPR014094">
    <property type="entry name" value="LpoB"/>
</dbReference>
<reference evidence="3 4" key="1">
    <citation type="journal article" date="2011" name="J. Bacteriol.">
        <title>Genome sequence of the mercury-methylating and pleomorphic Desulfovibrio africanus Strain Walvis Bay.</title>
        <authorList>
            <person name="Brown S.D."/>
            <person name="Wall J.D."/>
            <person name="Kucken A.M."/>
            <person name="Gilmour C.C."/>
            <person name="Podar M."/>
            <person name="Brandt C.C."/>
            <person name="Teshima H."/>
            <person name="Detter J.C."/>
            <person name="Han C.S."/>
            <person name="Land M.L."/>
            <person name="Lucas S."/>
            <person name="Han J."/>
            <person name="Pennacchio L."/>
            <person name="Nolan M."/>
            <person name="Pitluck S."/>
            <person name="Woyke T."/>
            <person name="Goodwin L."/>
            <person name="Palumbo A.V."/>
            <person name="Elias D.A."/>
        </authorList>
    </citation>
    <scope>NUCLEOTIDE SEQUENCE [LARGE SCALE GENOMIC DNA]</scope>
    <source>
        <strain evidence="3 4">Walvis Bay</strain>
    </source>
</reference>
<organism evidence="3 4">
    <name type="scientific">Desulfocurvibacter africanus subsp. africanus str. Walvis Bay</name>
    <dbReference type="NCBI Taxonomy" id="690850"/>
    <lineage>
        <taxon>Bacteria</taxon>
        <taxon>Pseudomonadati</taxon>
        <taxon>Thermodesulfobacteriota</taxon>
        <taxon>Desulfovibrionia</taxon>
        <taxon>Desulfovibrionales</taxon>
        <taxon>Desulfovibrionaceae</taxon>
        <taxon>Desulfocurvibacter</taxon>
    </lineage>
</organism>
<evidence type="ECO:0000256" key="1">
    <source>
        <dbReference type="NCBIfam" id="TIGR02722"/>
    </source>
</evidence>
<gene>
    <name evidence="3" type="ORF">Desaf_2808</name>
</gene>
<dbReference type="STRING" id="690850.Desaf_2808"/>
<feature type="signal peptide" evidence="2">
    <location>
        <begin position="1"/>
        <end position="23"/>
    </location>
</feature>
<keyword evidence="3" id="KW-0449">Lipoprotein</keyword>
<evidence type="ECO:0000313" key="4">
    <source>
        <dbReference type="Proteomes" id="UP000007844"/>
    </source>
</evidence>
<dbReference type="KEGG" id="daf:Desaf_2808"/>
<keyword evidence="4" id="KW-1185">Reference proteome</keyword>
<keyword evidence="2" id="KW-0732">Signal</keyword>
<protein>
    <recommendedName>
        <fullName evidence="1">Penicillin-binding protein activator LpoB</fullName>
    </recommendedName>
</protein>
<evidence type="ECO:0000256" key="2">
    <source>
        <dbReference type="SAM" id="SignalP"/>
    </source>
</evidence>
<dbReference type="PROSITE" id="PS51257">
    <property type="entry name" value="PROKAR_LIPOPROTEIN"/>
    <property type="match status" value="1"/>
</dbReference>
<dbReference type="AlphaFoldDB" id="F3Z1B8"/>
<dbReference type="RefSeq" id="WP_014260797.1">
    <property type="nucleotide sequence ID" value="NC_016629.1"/>
</dbReference>
<sequence length="204" mass="22147" precursor="true">MHARIFFLALSLVLVLSAGCASKDVQVVDTRADAAPRVLGLDYRDFEAAAGDSIAKLIASGVVSKPGGGRYVMVVSRVTNDTMQRIDTEQLTKKIRVELLNSGKVVTTTAVGLDAPEDPMVAKARELRQSQEVKQSTVAGQGTIVAPDLSLSGKIIQMNHRLDKKTQQVEYYFMLSLTDLTTGLAIWENETPIIKRGDAKSVAW</sequence>
<proteinExistence type="predicted"/>
<name>F3Z1B8_DESAF</name>
<dbReference type="eggNOG" id="COG3417">
    <property type="taxonomic scope" value="Bacteria"/>
</dbReference>
<feature type="chain" id="PRO_5003308037" description="Penicillin-binding protein activator LpoB" evidence="2">
    <location>
        <begin position="24"/>
        <end position="204"/>
    </location>
</feature>
<dbReference type="NCBIfam" id="TIGR02722">
    <property type="entry name" value="lp"/>
    <property type="match status" value="1"/>
</dbReference>
<accession>F3Z1B8</accession>
<dbReference type="Proteomes" id="UP000007844">
    <property type="component" value="Chromosome"/>
</dbReference>
<dbReference type="Pfam" id="PF13036">
    <property type="entry name" value="LpoB"/>
    <property type="match status" value="1"/>
</dbReference>